<dbReference type="InterPro" id="IPR013324">
    <property type="entry name" value="RNA_pol_sigma_r3/r4-like"/>
</dbReference>
<dbReference type="Proteomes" id="UP000000633">
    <property type="component" value="Segment"/>
</dbReference>
<dbReference type="EMBL" id="GQ478081">
    <property type="protein sequence ID" value="ACZ63733.1"/>
    <property type="molecule type" value="Genomic_DNA"/>
</dbReference>
<evidence type="ECO:0000313" key="1">
    <source>
        <dbReference type="EMBL" id="ACZ63733.1"/>
    </source>
</evidence>
<dbReference type="NCBIfam" id="TIGR01637">
    <property type="entry name" value="phage_arpU"/>
    <property type="match status" value="1"/>
</dbReference>
<dbReference type="InterPro" id="IPR006524">
    <property type="entry name" value="ArpU-like"/>
</dbReference>
<gene>
    <name evidence="1" type="primary">gp34</name>
</gene>
<dbReference type="OrthoDB" id="13454at10239"/>
<dbReference type="RefSeq" id="YP_003347491.1">
    <property type="nucleotide sequence ID" value="NC_013646.1"/>
</dbReference>
<accession>D2IYV6</accession>
<keyword evidence="2" id="KW-1185">Reference proteome</keyword>
<dbReference type="GeneID" id="8676567"/>
<proteinExistence type="predicted"/>
<organism evidence="1 2">
    <name type="scientific">Enterococcus phage phiFL1A</name>
    <dbReference type="NCBI Taxonomy" id="673832"/>
    <lineage>
        <taxon>Viruses</taxon>
        <taxon>Duplodnaviria</taxon>
        <taxon>Heunggongvirae</taxon>
        <taxon>Uroviricota</taxon>
        <taxon>Caudoviricetes</taxon>
        <taxon>Phifelvirus</taxon>
        <taxon>Phifelvirus FL1</taxon>
    </lineage>
</organism>
<reference evidence="1 2" key="1">
    <citation type="journal article" date="2010" name="J. Bacteriol.">
        <title>Comparative genomics and transduction potential of Enterococcus faecalis temperate bacteriophages.</title>
        <authorList>
            <person name="Yasmin A."/>
            <person name="Kenny J.G."/>
            <person name="Shankar J."/>
            <person name="Darby A.C."/>
            <person name="Hall N."/>
            <person name="Edwards C."/>
            <person name="Horsburgh M.J."/>
        </authorList>
    </citation>
    <scope>NUCLEOTIDE SEQUENCE</scope>
    <source>
        <strain evidence="1">PhiFL1A</strain>
    </source>
</reference>
<dbReference type="KEGG" id="vg:8676567"/>
<evidence type="ECO:0000313" key="2">
    <source>
        <dbReference type="Proteomes" id="UP000000633"/>
    </source>
</evidence>
<sequence length="155" mass="17901">MSNIFDIVIIPQKERFHLIQLLKEVDFRQTKVNARNVLKNFRRLERIAGRSLIDLKSPIITDMPKSQSHGNKSEDALVQLADAEAERDAILSALMALSLTSRQILHYSFCVQDHYSNYKIAREVGYSERSIQRMKSEALIEFAEAYRNGKIIAYK</sequence>
<protein>
    <submittedName>
        <fullName evidence="1">Transcriptional regulator ArpU family</fullName>
    </submittedName>
</protein>
<dbReference type="SUPFAM" id="SSF88659">
    <property type="entry name" value="Sigma3 and sigma4 domains of RNA polymerase sigma factors"/>
    <property type="match status" value="1"/>
</dbReference>
<name>D2IYV6_9CAUD</name>